<organism evidence="6 7">
    <name type="scientific">Thioclava atlantica</name>
    <dbReference type="NCBI Taxonomy" id="1317124"/>
    <lineage>
        <taxon>Bacteria</taxon>
        <taxon>Pseudomonadati</taxon>
        <taxon>Pseudomonadota</taxon>
        <taxon>Alphaproteobacteria</taxon>
        <taxon>Rhodobacterales</taxon>
        <taxon>Paracoccaceae</taxon>
        <taxon>Thioclava</taxon>
    </lineage>
</organism>
<name>A0A085TX28_9RHOB</name>
<dbReference type="OrthoDB" id="7185252at2"/>
<keyword evidence="7" id="KW-1185">Reference proteome</keyword>
<dbReference type="PRINTS" id="PR00455">
    <property type="entry name" value="HTHTETR"/>
</dbReference>
<evidence type="ECO:0000259" key="5">
    <source>
        <dbReference type="PROSITE" id="PS50977"/>
    </source>
</evidence>
<dbReference type="AlphaFoldDB" id="A0A085TX28"/>
<dbReference type="PROSITE" id="PS50977">
    <property type="entry name" value="HTH_TETR_2"/>
    <property type="match status" value="1"/>
</dbReference>
<dbReference type="InterPro" id="IPR009057">
    <property type="entry name" value="Homeodomain-like_sf"/>
</dbReference>
<evidence type="ECO:0000313" key="7">
    <source>
        <dbReference type="Proteomes" id="UP000028607"/>
    </source>
</evidence>
<dbReference type="GO" id="GO:0003700">
    <property type="term" value="F:DNA-binding transcription factor activity"/>
    <property type="evidence" value="ECO:0007669"/>
    <property type="project" value="TreeGrafter"/>
</dbReference>
<keyword evidence="1" id="KW-0805">Transcription regulation</keyword>
<dbReference type="InterPro" id="IPR050109">
    <property type="entry name" value="HTH-type_TetR-like_transc_reg"/>
</dbReference>
<dbReference type="Proteomes" id="UP000028607">
    <property type="component" value="Unassembled WGS sequence"/>
</dbReference>
<accession>A0A085TX28</accession>
<comment type="caution">
    <text evidence="6">The sequence shown here is derived from an EMBL/GenBank/DDBJ whole genome shotgun (WGS) entry which is preliminary data.</text>
</comment>
<gene>
    <name evidence="6" type="ORF">DW2_09876</name>
</gene>
<evidence type="ECO:0000256" key="4">
    <source>
        <dbReference type="PROSITE-ProRule" id="PRU00335"/>
    </source>
</evidence>
<dbReference type="PATRIC" id="fig|1317124.6.peg.2005"/>
<dbReference type="Pfam" id="PF00440">
    <property type="entry name" value="TetR_N"/>
    <property type="match status" value="1"/>
</dbReference>
<dbReference type="STRING" id="1317124.DW2_09876"/>
<reference evidence="6 7" key="2">
    <citation type="journal article" date="2015" name="Antonie Van Leeuwenhoek">
        <title>Thioclava indica sp. nov., isolated from surface seawater of the Indian Ocean.</title>
        <authorList>
            <person name="Liu Y."/>
            <person name="Lai Q."/>
            <person name="Du J."/>
            <person name="Xu H."/>
            <person name="Jiang L."/>
            <person name="Shao Z."/>
        </authorList>
    </citation>
    <scope>NUCLEOTIDE SEQUENCE [LARGE SCALE GENOMIC DNA]</scope>
    <source>
        <strain evidence="6 7">13D2W-2</strain>
    </source>
</reference>
<protein>
    <recommendedName>
        <fullName evidence="5">HTH tetR-type domain-containing protein</fullName>
    </recommendedName>
</protein>
<keyword evidence="2 4" id="KW-0238">DNA-binding</keyword>
<dbReference type="RefSeq" id="WP_038145862.1">
    <property type="nucleotide sequence ID" value="NZ_AQRC01000006.1"/>
</dbReference>
<dbReference type="PANTHER" id="PTHR30055:SF234">
    <property type="entry name" value="HTH-TYPE TRANSCRIPTIONAL REGULATOR BETI"/>
    <property type="match status" value="1"/>
</dbReference>
<sequence>MSGLREKQKADRRRRIIEAARTLFAQAGSEATTIEAIAEAAGVSGVTVHNYYGTKAGVLLALVTESDRELLQKMARDLPGKSSDVIDLARRFAAIIRDHAITFLDKKIWRQVIAASIADADSRFGKSYHSLDHQLALVLVREIEALQKAGQVSAEVSAYDLGKAIFSLQNMRFVNFIAVDEMTDVQSDALFTRDLCSIFVALPAEQRAAAMRHIESAG</sequence>
<dbReference type="eggNOG" id="COG1309">
    <property type="taxonomic scope" value="Bacteria"/>
</dbReference>
<evidence type="ECO:0000256" key="2">
    <source>
        <dbReference type="ARBA" id="ARBA00023125"/>
    </source>
</evidence>
<feature type="DNA-binding region" description="H-T-H motif" evidence="4">
    <location>
        <begin position="33"/>
        <end position="52"/>
    </location>
</feature>
<dbReference type="GO" id="GO:0000976">
    <property type="term" value="F:transcription cis-regulatory region binding"/>
    <property type="evidence" value="ECO:0007669"/>
    <property type="project" value="TreeGrafter"/>
</dbReference>
<dbReference type="PANTHER" id="PTHR30055">
    <property type="entry name" value="HTH-TYPE TRANSCRIPTIONAL REGULATOR RUTR"/>
    <property type="match status" value="1"/>
</dbReference>
<keyword evidence="3" id="KW-0804">Transcription</keyword>
<proteinExistence type="predicted"/>
<evidence type="ECO:0000256" key="1">
    <source>
        <dbReference type="ARBA" id="ARBA00023015"/>
    </source>
</evidence>
<dbReference type="EMBL" id="AQRC01000006">
    <property type="protein sequence ID" value="KFE35275.1"/>
    <property type="molecule type" value="Genomic_DNA"/>
</dbReference>
<dbReference type="SUPFAM" id="SSF46689">
    <property type="entry name" value="Homeodomain-like"/>
    <property type="match status" value="1"/>
</dbReference>
<reference evidence="7" key="1">
    <citation type="submission" date="2013-04" db="EMBL/GenBank/DDBJ databases">
        <title>Thioclava sp. 13D2W-2 Genome Sequencing.</title>
        <authorList>
            <person name="Lai Q."/>
            <person name="Li G."/>
            <person name="Shao Z."/>
        </authorList>
    </citation>
    <scope>NUCLEOTIDE SEQUENCE [LARGE SCALE GENOMIC DNA]</scope>
    <source>
        <strain evidence="7">13D2W-2</strain>
    </source>
</reference>
<feature type="domain" description="HTH tetR-type" evidence="5">
    <location>
        <begin position="10"/>
        <end position="70"/>
    </location>
</feature>
<dbReference type="Gene3D" id="1.10.357.10">
    <property type="entry name" value="Tetracycline Repressor, domain 2"/>
    <property type="match status" value="1"/>
</dbReference>
<evidence type="ECO:0000313" key="6">
    <source>
        <dbReference type="EMBL" id="KFE35275.1"/>
    </source>
</evidence>
<evidence type="ECO:0000256" key="3">
    <source>
        <dbReference type="ARBA" id="ARBA00023163"/>
    </source>
</evidence>
<dbReference type="InterPro" id="IPR001647">
    <property type="entry name" value="HTH_TetR"/>
</dbReference>